<keyword evidence="1 6" id="KW-0597">Phosphoprotein</keyword>
<evidence type="ECO:0000259" key="8">
    <source>
        <dbReference type="PROSITE" id="PS50110"/>
    </source>
</evidence>
<evidence type="ECO:0000256" key="1">
    <source>
        <dbReference type="ARBA" id="ARBA00022553"/>
    </source>
</evidence>
<evidence type="ECO:0000259" key="7">
    <source>
        <dbReference type="PROSITE" id="PS50043"/>
    </source>
</evidence>
<dbReference type="Pfam" id="PF00072">
    <property type="entry name" value="Response_reg"/>
    <property type="match status" value="1"/>
</dbReference>
<dbReference type="InterPro" id="IPR000792">
    <property type="entry name" value="Tscrpt_reg_LuxR_C"/>
</dbReference>
<feature type="domain" description="Response regulatory" evidence="8">
    <location>
        <begin position="5"/>
        <end position="120"/>
    </location>
</feature>
<organism evidence="9 10">
    <name type="scientific">Candidatus Pantoea symbiotica</name>
    <dbReference type="NCBI Taxonomy" id="1884370"/>
    <lineage>
        <taxon>Bacteria</taxon>
        <taxon>Pseudomonadati</taxon>
        <taxon>Pseudomonadota</taxon>
        <taxon>Gammaproteobacteria</taxon>
        <taxon>Enterobacterales</taxon>
        <taxon>Erwiniaceae</taxon>
        <taxon>Pantoea</taxon>
    </lineage>
</organism>
<evidence type="ECO:0000313" key="10">
    <source>
        <dbReference type="Proteomes" id="UP000198841"/>
    </source>
</evidence>
<dbReference type="PROSITE" id="PS50110">
    <property type="entry name" value="RESPONSE_REGULATORY"/>
    <property type="match status" value="1"/>
</dbReference>
<evidence type="ECO:0000256" key="4">
    <source>
        <dbReference type="ARBA" id="ARBA00023125"/>
    </source>
</evidence>
<dbReference type="Pfam" id="PF00196">
    <property type="entry name" value="GerE"/>
    <property type="match status" value="1"/>
</dbReference>
<dbReference type="SMART" id="SM00448">
    <property type="entry name" value="REC"/>
    <property type="match status" value="1"/>
</dbReference>
<dbReference type="SUPFAM" id="SSF52172">
    <property type="entry name" value="CheY-like"/>
    <property type="match status" value="1"/>
</dbReference>
<dbReference type="RefSeq" id="WP_008107578.1">
    <property type="nucleotide sequence ID" value="NZ_FOSD01000002.1"/>
</dbReference>
<dbReference type="Gene3D" id="3.40.50.2300">
    <property type="match status" value="1"/>
</dbReference>
<evidence type="ECO:0000313" key="9">
    <source>
        <dbReference type="EMBL" id="SFJ65433.1"/>
    </source>
</evidence>
<feature type="modified residue" description="4-aspartylphosphate" evidence="6">
    <location>
        <position position="55"/>
    </location>
</feature>
<dbReference type="PROSITE" id="PS00622">
    <property type="entry name" value="HTH_LUXR_1"/>
    <property type="match status" value="1"/>
</dbReference>
<gene>
    <name evidence="9" type="ORF">SAMN05518863_102218</name>
</gene>
<dbReference type="Proteomes" id="UP000198841">
    <property type="component" value="Unassembled WGS sequence"/>
</dbReference>
<evidence type="ECO:0000256" key="5">
    <source>
        <dbReference type="ARBA" id="ARBA00023163"/>
    </source>
</evidence>
<keyword evidence="4" id="KW-0238">DNA-binding</keyword>
<proteinExistence type="predicted"/>
<dbReference type="InterPro" id="IPR039420">
    <property type="entry name" value="WalR-like"/>
</dbReference>
<sequence length="207" mass="23168">MALIRSIIIDDHPLIRLAVRTLLEKDQFSIVAESDDGLEGQKLVELHNPDVLVIDIDIARIDGIEVVKHLRRRDFSGVIVVLSAKNPDYYAPLSASAGANGFVSKDKNLQEVISAINAGINGYSYFPLIKRQVGEGSELSDQQKIAMLSTQEFRVFQLLVDGLQNTEVALKMNLSTKTVATYKCRLMEKLKFKTVKQLYEFGQRNSL</sequence>
<keyword evidence="3" id="KW-0805">Transcription regulation</keyword>
<evidence type="ECO:0000256" key="2">
    <source>
        <dbReference type="ARBA" id="ARBA00023012"/>
    </source>
</evidence>
<dbReference type="Gene3D" id="1.10.10.10">
    <property type="entry name" value="Winged helix-like DNA-binding domain superfamily/Winged helix DNA-binding domain"/>
    <property type="match status" value="1"/>
</dbReference>
<dbReference type="PRINTS" id="PR00038">
    <property type="entry name" value="HTHLUXR"/>
</dbReference>
<dbReference type="SMART" id="SM00421">
    <property type="entry name" value="HTH_LUXR"/>
    <property type="match status" value="1"/>
</dbReference>
<keyword evidence="10" id="KW-1185">Reference proteome</keyword>
<keyword evidence="5" id="KW-0804">Transcription</keyword>
<keyword evidence="2" id="KW-0902">Two-component regulatory system</keyword>
<reference evidence="9 10" key="1">
    <citation type="submission" date="2016-10" db="EMBL/GenBank/DDBJ databases">
        <authorList>
            <person name="Varghese N."/>
            <person name="Submissions S."/>
        </authorList>
    </citation>
    <scope>NUCLEOTIDE SEQUENCE [LARGE SCALE GENOMIC DNA]</scope>
    <source>
        <strain evidence="9 10">YR512</strain>
    </source>
</reference>
<evidence type="ECO:0000256" key="6">
    <source>
        <dbReference type="PROSITE-ProRule" id="PRU00169"/>
    </source>
</evidence>
<protein>
    <submittedName>
        <fullName evidence="9">Two component transcriptional regulator, LuxR family</fullName>
    </submittedName>
</protein>
<dbReference type="InterPro" id="IPR001789">
    <property type="entry name" value="Sig_transdc_resp-reg_receiver"/>
</dbReference>
<feature type="domain" description="HTH luxR-type" evidence="7">
    <location>
        <begin position="141"/>
        <end position="206"/>
    </location>
</feature>
<dbReference type="InterPro" id="IPR016032">
    <property type="entry name" value="Sig_transdc_resp-reg_C-effctor"/>
</dbReference>
<dbReference type="PROSITE" id="PS50043">
    <property type="entry name" value="HTH_LUXR_2"/>
    <property type="match status" value="1"/>
</dbReference>
<dbReference type="InterPro" id="IPR058245">
    <property type="entry name" value="NreC/VraR/RcsB-like_REC"/>
</dbReference>
<dbReference type="EMBL" id="FOSD01000002">
    <property type="protein sequence ID" value="SFJ65433.1"/>
    <property type="molecule type" value="Genomic_DNA"/>
</dbReference>
<evidence type="ECO:0000256" key="3">
    <source>
        <dbReference type="ARBA" id="ARBA00023015"/>
    </source>
</evidence>
<comment type="caution">
    <text evidence="9">The sequence shown here is derived from an EMBL/GenBank/DDBJ whole genome shotgun (WGS) entry which is preliminary data.</text>
</comment>
<dbReference type="InterPro" id="IPR011006">
    <property type="entry name" value="CheY-like_superfamily"/>
</dbReference>
<dbReference type="PANTHER" id="PTHR43214:SF41">
    <property type="entry name" value="NITRATE_NITRITE RESPONSE REGULATOR PROTEIN NARP"/>
    <property type="match status" value="1"/>
</dbReference>
<dbReference type="SUPFAM" id="SSF46894">
    <property type="entry name" value="C-terminal effector domain of the bipartite response regulators"/>
    <property type="match status" value="1"/>
</dbReference>
<accession>A0A1I3T466</accession>
<dbReference type="InterPro" id="IPR036388">
    <property type="entry name" value="WH-like_DNA-bd_sf"/>
</dbReference>
<dbReference type="CDD" id="cd17535">
    <property type="entry name" value="REC_NarL-like"/>
    <property type="match status" value="1"/>
</dbReference>
<name>A0A1I3T466_9GAMM</name>
<dbReference type="PANTHER" id="PTHR43214">
    <property type="entry name" value="TWO-COMPONENT RESPONSE REGULATOR"/>
    <property type="match status" value="1"/>
</dbReference>